<evidence type="ECO:0000313" key="3">
    <source>
        <dbReference type="Proteomes" id="UP000006860"/>
    </source>
</evidence>
<dbReference type="EMBL" id="CP002546">
    <property type="protein sequence ID" value="ADY61359.1"/>
    <property type="molecule type" value="Genomic_DNA"/>
</dbReference>
<dbReference type="OrthoDB" id="292087at2"/>
<dbReference type="KEGG" id="pbs:Plabr_3769"/>
<reference evidence="3" key="1">
    <citation type="submission" date="2011-02" db="EMBL/GenBank/DDBJ databases">
        <title>The complete genome of Planctomyces brasiliensis DSM 5305.</title>
        <authorList>
            <person name="Lucas S."/>
            <person name="Copeland A."/>
            <person name="Lapidus A."/>
            <person name="Bruce D."/>
            <person name="Goodwin L."/>
            <person name="Pitluck S."/>
            <person name="Kyrpides N."/>
            <person name="Mavromatis K."/>
            <person name="Pagani I."/>
            <person name="Ivanova N."/>
            <person name="Ovchinnikova G."/>
            <person name="Lu M."/>
            <person name="Detter J.C."/>
            <person name="Han C."/>
            <person name="Land M."/>
            <person name="Hauser L."/>
            <person name="Markowitz V."/>
            <person name="Cheng J.-F."/>
            <person name="Hugenholtz P."/>
            <person name="Woyke T."/>
            <person name="Wu D."/>
            <person name="Tindall B."/>
            <person name="Pomrenke H.G."/>
            <person name="Brambilla E."/>
            <person name="Klenk H.-P."/>
            <person name="Eisen J.A."/>
        </authorList>
    </citation>
    <scope>NUCLEOTIDE SEQUENCE [LARGE SCALE GENOMIC DNA]</scope>
    <source>
        <strain evidence="3">ATCC 49424 / DSM 5305 / JCM 21570 / NBRC 103401 / IFAM 1448</strain>
    </source>
</reference>
<dbReference type="Proteomes" id="UP000006860">
    <property type="component" value="Chromosome"/>
</dbReference>
<gene>
    <name evidence="2" type="ordered locus">Plabr_3769</name>
</gene>
<dbReference type="HOGENOM" id="CLU_2510637_0_0_0"/>
<protein>
    <submittedName>
        <fullName evidence="2">Regulatory protein MerR</fullName>
    </submittedName>
</protein>
<dbReference type="Pfam" id="PF12728">
    <property type="entry name" value="HTH_17"/>
    <property type="match status" value="1"/>
</dbReference>
<dbReference type="InterPro" id="IPR009061">
    <property type="entry name" value="DNA-bd_dom_put_sf"/>
</dbReference>
<evidence type="ECO:0000259" key="1">
    <source>
        <dbReference type="Pfam" id="PF12728"/>
    </source>
</evidence>
<dbReference type="InterPro" id="IPR041657">
    <property type="entry name" value="HTH_17"/>
</dbReference>
<proteinExistence type="predicted"/>
<sequence length="85" mass="10029">MTELQNIEERLARIEDVLQSLQLPKKEKYFYSTAEVAERLGLSQWYVRRLCALGEIKAEKHPENGRFLIPAKEVQRIESRRDALK</sequence>
<feature type="domain" description="Helix-turn-helix" evidence="1">
    <location>
        <begin position="30"/>
        <end position="76"/>
    </location>
</feature>
<accession>F0SS21</accession>
<dbReference type="STRING" id="756272.Plabr_3769"/>
<dbReference type="AlphaFoldDB" id="F0SS21"/>
<keyword evidence="3" id="KW-1185">Reference proteome</keyword>
<evidence type="ECO:0000313" key="2">
    <source>
        <dbReference type="EMBL" id="ADY61359.1"/>
    </source>
</evidence>
<name>F0SS21_RUBBR</name>
<dbReference type="RefSeq" id="WP_013630078.1">
    <property type="nucleotide sequence ID" value="NC_015174.1"/>
</dbReference>
<organism evidence="2 3">
    <name type="scientific">Rubinisphaera brasiliensis (strain ATCC 49424 / DSM 5305 / JCM 21570 / IAM 15109 / NBRC 103401 / IFAM 1448)</name>
    <name type="common">Planctomyces brasiliensis</name>
    <dbReference type="NCBI Taxonomy" id="756272"/>
    <lineage>
        <taxon>Bacteria</taxon>
        <taxon>Pseudomonadati</taxon>
        <taxon>Planctomycetota</taxon>
        <taxon>Planctomycetia</taxon>
        <taxon>Planctomycetales</taxon>
        <taxon>Planctomycetaceae</taxon>
        <taxon>Rubinisphaera</taxon>
    </lineage>
</organism>
<dbReference type="SUPFAM" id="SSF46955">
    <property type="entry name" value="Putative DNA-binding domain"/>
    <property type="match status" value="1"/>
</dbReference>